<dbReference type="EMBL" id="JBANQN010000005">
    <property type="protein sequence ID" value="KAK6789758.1"/>
    <property type="molecule type" value="Genomic_DNA"/>
</dbReference>
<dbReference type="AlphaFoldDB" id="A0AAN8TRZ0"/>
<protein>
    <submittedName>
        <fullName evidence="1">Uncharacterized protein</fullName>
    </submittedName>
</protein>
<sequence>MVAERDQEAQRDRVVAIARCPRFEARSCLAPSFRSLADPNIETAILASASNFPIQRITYPGESTFIPCFISVLYCLNQMDHLMVSTKRWTDNCMGWVPPYSQICISILLHIQVIRAMDSAGIFRFGSRLPIFLRELGTLFPFTNLWIPSPLVSAFKNLSCFWPSATGQFGNLPNISIFISRLHSICSIATRPAVTEHMFCNDVDVSRFMATHFSQACVHDENELINVASPGASLTYASGLRLWQNAAANLSFYDLPSPLDISVDHVENDWISALRVNSSSSWLGPLAAMMAKYCQFWKGSCSLADCSPDCSATGSVCCVATGGTNVFQGPVWTNEASSHNNFQDGNANQVGHYTMRSNLHLMFDASTIHNIPDAHVYPALTYHFDLSPNVAGLTVLNESPFWDDHPPAFQKSGIQVYQGVTLTIA</sequence>
<proteinExistence type="predicted"/>
<name>A0AAN8TRZ0_SOLBU</name>
<reference evidence="1 2" key="1">
    <citation type="submission" date="2024-02" db="EMBL/GenBank/DDBJ databases">
        <title>de novo genome assembly of Solanum bulbocastanum strain 11H21.</title>
        <authorList>
            <person name="Hosaka A.J."/>
        </authorList>
    </citation>
    <scope>NUCLEOTIDE SEQUENCE [LARGE SCALE GENOMIC DNA]</scope>
    <source>
        <tissue evidence="1">Young leaves</tissue>
    </source>
</reference>
<accession>A0AAN8TRZ0</accession>
<keyword evidence="2" id="KW-1185">Reference proteome</keyword>
<gene>
    <name evidence="1" type="ORF">RDI58_013558</name>
</gene>
<comment type="caution">
    <text evidence="1">The sequence shown here is derived from an EMBL/GenBank/DDBJ whole genome shotgun (WGS) entry which is preliminary data.</text>
</comment>
<evidence type="ECO:0000313" key="2">
    <source>
        <dbReference type="Proteomes" id="UP001371456"/>
    </source>
</evidence>
<organism evidence="1 2">
    <name type="scientific">Solanum bulbocastanum</name>
    <name type="common">Wild potato</name>
    <dbReference type="NCBI Taxonomy" id="147425"/>
    <lineage>
        <taxon>Eukaryota</taxon>
        <taxon>Viridiplantae</taxon>
        <taxon>Streptophyta</taxon>
        <taxon>Embryophyta</taxon>
        <taxon>Tracheophyta</taxon>
        <taxon>Spermatophyta</taxon>
        <taxon>Magnoliopsida</taxon>
        <taxon>eudicotyledons</taxon>
        <taxon>Gunneridae</taxon>
        <taxon>Pentapetalae</taxon>
        <taxon>asterids</taxon>
        <taxon>lamiids</taxon>
        <taxon>Solanales</taxon>
        <taxon>Solanaceae</taxon>
        <taxon>Solanoideae</taxon>
        <taxon>Solaneae</taxon>
        <taxon>Solanum</taxon>
    </lineage>
</organism>
<dbReference type="Proteomes" id="UP001371456">
    <property type="component" value="Unassembled WGS sequence"/>
</dbReference>
<evidence type="ECO:0000313" key="1">
    <source>
        <dbReference type="EMBL" id="KAK6789758.1"/>
    </source>
</evidence>